<reference evidence="8" key="2">
    <citation type="submission" date="2015-01" db="EMBL/GenBank/DDBJ databases">
        <title>Evolutionary Origins and Diversification of the Mycorrhizal Mutualists.</title>
        <authorList>
            <consortium name="DOE Joint Genome Institute"/>
            <consortium name="Mycorrhizal Genomics Consortium"/>
            <person name="Kohler A."/>
            <person name="Kuo A."/>
            <person name="Nagy L.G."/>
            <person name="Floudas D."/>
            <person name="Copeland A."/>
            <person name="Barry K.W."/>
            <person name="Cichocki N."/>
            <person name="Veneault-Fourrey C."/>
            <person name="LaButti K."/>
            <person name="Lindquist E.A."/>
            <person name="Lipzen A."/>
            <person name="Lundell T."/>
            <person name="Morin E."/>
            <person name="Murat C."/>
            <person name="Riley R."/>
            <person name="Ohm R."/>
            <person name="Sun H."/>
            <person name="Tunlid A."/>
            <person name="Henrissat B."/>
            <person name="Grigoriev I.V."/>
            <person name="Hibbett D.S."/>
            <person name="Martin F."/>
        </authorList>
    </citation>
    <scope>NUCLEOTIDE SEQUENCE [LARGE SCALE GENOMIC DNA]</scope>
    <source>
        <strain evidence="8">UH-Slu-Lm8-n1</strain>
    </source>
</reference>
<dbReference type="GO" id="GO:0003729">
    <property type="term" value="F:mRNA binding"/>
    <property type="evidence" value="ECO:0007669"/>
    <property type="project" value="TreeGrafter"/>
</dbReference>
<feature type="region of interest" description="Disordered" evidence="5">
    <location>
        <begin position="530"/>
        <end position="551"/>
    </location>
</feature>
<dbReference type="Proteomes" id="UP000054485">
    <property type="component" value="Unassembled WGS sequence"/>
</dbReference>
<organism evidence="7 8">
    <name type="scientific">Suillus luteus UH-Slu-Lm8-n1</name>
    <dbReference type="NCBI Taxonomy" id="930992"/>
    <lineage>
        <taxon>Eukaryota</taxon>
        <taxon>Fungi</taxon>
        <taxon>Dikarya</taxon>
        <taxon>Basidiomycota</taxon>
        <taxon>Agaricomycotina</taxon>
        <taxon>Agaricomycetes</taxon>
        <taxon>Agaricomycetidae</taxon>
        <taxon>Boletales</taxon>
        <taxon>Suillineae</taxon>
        <taxon>Suillaceae</taxon>
        <taxon>Suillus</taxon>
    </lineage>
</organism>
<dbReference type="InterPro" id="IPR036443">
    <property type="entry name" value="Znf_RanBP2_sf"/>
</dbReference>
<evidence type="ECO:0000313" key="7">
    <source>
        <dbReference type="EMBL" id="KIK37953.1"/>
    </source>
</evidence>
<dbReference type="PROSITE" id="PS01358">
    <property type="entry name" value="ZF_RANBP2_1"/>
    <property type="match status" value="2"/>
</dbReference>
<dbReference type="InParanoid" id="A0A0D0B1U9"/>
<sequence>MPSPLAVSPSNRTALDTTRRGTSPMTFIPSHAVSFENMLRQFRKLSSSTPSCNSSYPLVHLESVGPNCIPRSANSQPPSPLACLGAPFIPVSCQMSNNSDIAVPAYHRFHNDSHLNLSPTSSGSSEGLSLPSCEFPASRSLFEQFRNTRSRVLLLQKDRRWPLSSFVSFFTEARDRGAFVKPPVSMWAPNECIEPNDVWAIFQSHEDACTTLSLSHPSITITPALQSDLEPVDRLRRVDSSLKNSSAISYPAGLRMSLSTPDLHKCIQFGTPAFAQTIGTPNDEFVISSNPPNPRTTFRLGDWICNSPNCAAHNFGRNLACRGCGCPRSENQPPTMQRQGSCGPPASRLPVSPRFVNPSGHTPMPQSSLSSSIASPLYPSAGHNVRHAPPPIQPSIMSAKPPSPAHPLLTPSGRSFAVGGKVQNVSSDSLSPCVMYWPDNESFPEQGQIRPSSLMVVPPPILNTGNRGPIEHQPGDWICQKCNYLNWRRRKVCQTCFPYAEGNGDSISAAVQAERINLLTSLLAQNQLPLASGPPSLPSQAPRSHSMTPPQRRRMFMDNVPQSQVPYRSRSHSNFDVGTQYSDSQFIYETSVPRRTSPSSFQSLGDLEDHLPSNIPAPLLPSFLQDIVQSPTLSPSSTSSTDLSPEDYDDSFSSGRSSFGKDRIVTNDSSSNLPVSNIWKLNDEETKGIAGVALPNIGLIGSRKSSHEALRRRPNSP</sequence>
<accession>A0A0D0B1U9</accession>
<evidence type="ECO:0000256" key="3">
    <source>
        <dbReference type="ARBA" id="ARBA00022833"/>
    </source>
</evidence>
<evidence type="ECO:0000256" key="1">
    <source>
        <dbReference type="ARBA" id="ARBA00022723"/>
    </source>
</evidence>
<dbReference type="Gene3D" id="4.10.1060.10">
    <property type="entry name" value="Zinc finger, RanBP2-type"/>
    <property type="match status" value="2"/>
</dbReference>
<dbReference type="AlphaFoldDB" id="A0A0D0B1U9"/>
<reference evidence="7 8" key="1">
    <citation type="submission" date="2014-04" db="EMBL/GenBank/DDBJ databases">
        <authorList>
            <consortium name="DOE Joint Genome Institute"/>
            <person name="Kuo A."/>
            <person name="Ruytinx J."/>
            <person name="Rineau F."/>
            <person name="Colpaert J."/>
            <person name="Kohler A."/>
            <person name="Nagy L.G."/>
            <person name="Floudas D."/>
            <person name="Copeland A."/>
            <person name="Barry K.W."/>
            <person name="Cichocki N."/>
            <person name="Veneault-Fourrey C."/>
            <person name="LaButti K."/>
            <person name="Lindquist E.A."/>
            <person name="Lipzen A."/>
            <person name="Lundell T."/>
            <person name="Morin E."/>
            <person name="Murat C."/>
            <person name="Sun H."/>
            <person name="Tunlid A."/>
            <person name="Henrissat B."/>
            <person name="Grigoriev I.V."/>
            <person name="Hibbett D.S."/>
            <person name="Martin F."/>
            <person name="Nordberg H.P."/>
            <person name="Cantor M.N."/>
            <person name="Hua S.X."/>
        </authorList>
    </citation>
    <scope>NUCLEOTIDE SEQUENCE [LARGE SCALE GENOMIC DNA]</scope>
    <source>
        <strain evidence="7 8">UH-Slu-Lm8-n1</strain>
    </source>
</reference>
<gene>
    <name evidence="7" type="ORF">CY34DRAFT_809826</name>
</gene>
<evidence type="ECO:0000256" key="5">
    <source>
        <dbReference type="SAM" id="MobiDB-lite"/>
    </source>
</evidence>
<evidence type="ECO:0000256" key="2">
    <source>
        <dbReference type="ARBA" id="ARBA00022771"/>
    </source>
</evidence>
<evidence type="ECO:0000313" key="8">
    <source>
        <dbReference type="Proteomes" id="UP000054485"/>
    </source>
</evidence>
<keyword evidence="1" id="KW-0479">Metal-binding</keyword>
<keyword evidence="3" id="KW-0862">Zinc</keyword>
<dbReference type="PANTHER" id="PTHR23111:SF40">
    <property type="entry name" value="RNA-BINDING PROTEIN INVOLVED IN HETEROCHROMATIN ASSEMBLY-RELATED"/>
    <property type="match status" value="1"/>
</dbReference>
<dbReference type="SUPFAM" id="SSF90209">
    <property type="entry name" value="Ran binding protein zinc finger-like"/>
    <property type="match status" value="2"/>
</dbReference>
<protein>
    <recommendedName>
        <fullName evidence="6">RanBP2-type domain-containing protein</fullName>
    </recommendedName>
</protein>
<dbReference type="PANTHER" id="PTHR23111">
    <property type="entry name" value="ZINC FINGER PROTEIN"/>
    <property type="match status" value="1"/>
</dbReference>
<dbReference type="OrthoDB" id="448399at2759"/>
<proteinExistence type="predicted"/>
<dbReference type="PROSITE" id="PS50199">
    <property type="entry name" value="ZF_RANBP2_2"/>
    <property type="match status" value="1"/>
</dbReference>
<keyword evidence="2 4" id="KW-0863">Zinc-finger</keyword>
<feature type="compositionally biased region" description="Low complexity" evidence="5">
    <location>
        <begin position="630"/>
        <end position="643"/>
    </location>
</feature>
<keyword evidence="8" id="KW-1185">Reference proteome</keyword>
<evidence type="ECO:0000259" key="6">
    <source>
        <dbReference type="PROSITE" id="PS50199"/>
    </source>
</evidence>
<feature type="region of interest" description="Disordered" evidence="5">
    <location>
        <begin position="630"/>
        <end position="667"/>
    </location>
</feature>
<name>A0A0D0B1U9_9AGAM</name>
<dbReference type="EMBL" id="KN835419">
    <property type="protein sequence ID" value="KIK37953.1"/>
    <property type="molecule type" value="Genomic_DNA"/>
</dbReference>
<dbReference type="GO" id="GO:0008270">
    <property type="term" value="F:zinc ion binding"/>
    <property type="evidence" value="ECO:0007669"/>
    <property type="project" value="UniProtKB-KW"/>
</dbReference>
<feature type="region of interest" description="Disordered" evidence="5">
    <location>
        <begin position="1"/>
        <end position="22"/>
    </location>
</feature>
<dbReference type="InterPro" id="IPR001876">
    <property type="entry name" value="Znf_RanBP2"/>
</dbReference>
<dbReference type="SMART" id="SM00547">
    <property type="entry name" value="ZnF_RBZ"/>
    <property type="match status" value="2"/>
</dbReference>
<feature type="compositionally biased region" description="Polar residues" evidence="5">
    <location>
        <begin position="8"/>
        <end position="22"/>
    </location>
</feature>
<dbReference type="HOGENOM" id="CLU_014246_1_0_1"/>
<feature type="domain" description="RanBP2-type" evidence="6">
    <location>
        <begin position="299"/>
        <end position="330"/>
    </location>
</feature>
<evidence type="ECO:0000256" key="4">
    <source>
        <dbReference type="PROSITE-ProRule" id="PRU00322"/>
    </source>
</evidence>
<dbReference type="STRING" id="930992.A0A0D0B1U9"/>
<feature type="compositionally biased region" description="Low complexity" evidence="5">
    <location>
        <begin position="530"/>
        <end position="542"/>
    </location>
</feature>